<dbReference type="EMBL" id="AZFJ01000049">
    <property type="protein sequence ID" value="KRL85980.1"/>
    <property type="molecule type" value="Genomic_DNA"/>
</dbReference>
<dbReference type="Pfam" id="PF08282">
    <property type="entry name" value="Hydrolase_3"/>
    <property type="match status" value="1"/>
</dbReference>
<dbReference type="AlphaFoldDB" id="A0A0R1TXP7"/>
<dbReference type="PATRIC" id="fig|1423783.4.peg.1427"/>
<reference evidence="1 2" key="1">
    <citation type="journal article" date="2015" name="Genome Announc.">
        <title>Expanding the biotechnology potential of lactobacilli through comparative genomics of 213 strains and associated genera.</title>
        <authorList>
            <person name="Sun Z."/>
            <person name="Harris H.M."/>
            <person name="McCann A."/>
            <person name="Guo C."/>
            <person name="Argimon S."/>
            <person name="Zhang W."/>
            <person name="Yang X."/>
            <person name="Jeffery I.B."/>
            <person name="Cooney J.C."/>
            <person name="Kagawa T.F."/>
            <person name="Liu W."/>
            <person name="Song Y."/>
            <person name="Salvetti E."/>
            <person name="Wrobel A."/>
            <person name="Rasinkangas P."/>
            <person name="Parkhill J."/>
            <person name="Rea M.C."/>
            <person name="O'Sullivan O."/>
            <person name="Ritari J."/>
            <person name="Douillard F.P."/>
            <person name="Paul Ross R."/>
            <person name="Yang R."/>
            <person name="Briner A.E."/>
            <person name="Felis G.E."/>
            <person name="de Vos W.M."/>
            <person name="Barrangou R."/>
            <person name="Klaenhammer T.R."/>
            <person name="Caufield P.W."/>
            <person name="Cui Y."/>
            <person name="Zhang H."/>
            <person name="O'Toole P.W."/>
        </authorList>
    </citation>
    <scope>NUCLEOTIDE SEQUENCE [LARGE SCALE GENOMIC DNA]</scope>
    <source>
        <strain evidence="1 2">DSM 15945</strain>
    </source>
</reference>
<dbReference type="InterPro" id="IPR000150">
    <property type="entry name" value="Cof"/>
</dbReference>
<dbReference type="Gene3D" id="3.40.50.1000">
    <property type="entry name" value="HAD superfamily/HAD-like"/>
    <property type="match status" value="1"/>
</dbReference>
<dbReference type="PANTHER" id="PTHR10000:SF25">
    <property type="entry name" value="PHOSPHATASE YKRA-RELATED"/>
    <property type="match status" value="1"/>
</dbReference>
<evidence type="ECO:0000313" key="1">
    <source>
        <dbReference type="EMBL" id="KRL85980.1"/>
    </source>
</evidence>
<name>A0A0R1TXP7_9LACO</name>
<dbReference type="Proteomes" id="UP000051922">
    <property type="component" value="Unassembled WGS sequence"/>
</dbReference>
<dbReference type="InterPro" id="IPR006379">
    <property type="entry name" value="HAD-SF_hydro_IIB"/>
</dbReference>
<protein>
    <submittedName>
        <fullName evidence="1">HAD superfamily hydrolase</fullName>
    </submittedName>
</protein>
<comment type="caution">
    <text evidence="1">The sequence shown here is derived from an EMBL/GenBank/DDBJ whole genome shotgun (WGS) entry which is preliminary data.</text>
</comment>
<dbReference type="GO" id="GO:0005829">
    <property type="term" value="C:cytosol"/>
    <property type="evidence" value="ECO:0007669"/>
    <property type="project" value="TreeGrafter"/>
</dbReference>
<dbReference type="PANTHER" id="PTHR10000">
    <property type="entry name" value="PHOSPHOSERINE PHOSPHATASE"/>
    <property type="match status" value="1"/>
</dbReference>
<dbReference type="SFLD" id="SFLDS00003">
    <property type="entry name" value="Haloacid_Dehalogenase"/>
    <property type="match status" value="1"/>
</dbReference>
<dbReference type="NCBIfam" id="TIGR00099">
    <property type="entry name" value="Cof-subfamily"/>
    <property type="match status" value="1"/>
</dbReference>
<dbReference type="GO" id="GO:0000287">
    <property type="term" value="F:magnesium ion binding"/>
    <property type="evidence" value="ECO:0007669"/>
    <property type="project" value="TreeGrafter"/>
</dbReference>
<dbReference type="SFLD" id="SFLDG01140">
    <property type="entry name" value="C2.B:_Phosphomannomutase_and_P"/>
    <property type="match status" value="1"/>
</dbReference>
<dbReference type="Gene3D" id="3.30.1240.10">
    <property type="match status" value="1"/>
</dbReference>
<dbReference type="RefSeq" id="WP_054651146.1">
    <property type="nucleotide sequence ID" value="NZ_AZFJ01000049.1"/>
</dbReference>
<proteinExistence type="predicted"/>
<keyword evidence="2" id="KW-1185">Reference proteome</keyword>
<dbReference type="NCBIfam" id="TIGR01484">
    <property type="entry name" value="HAD-SF-IIB"/>
    <property type="match status" value="1"/>
</dbReference>
<dbReference type="InterPro" id="IPR036412">
    <property type="entry name" value="HAD-like_sf"/>
</dbReference>
<dbReference type="GO" id="GO:0016791">
    <property type="term" value="F:phosphatase activity"/>
    <property type="evidence" value="ECO:0007669"/>
    <property type="project" value="UniProtKB-ARBA"/>
</dbReference>
<dbReference type="InterPro" id="IPR023214">
    <property type="entry name" value="HAD_sf"/>
</dbReference>
<dbReference type="STRING" id="1423783.FC50_GL001386"/>
<dbReference type="SUPFAM" id="SSF56784">
    <property type="entry name" value="HAD-like"/>
    <property type="match status" value="1"/>
</dbReference>
<accession>A0A0R1TXP7</accession>
<sequence length="255" mass="28404">MYQAVVFFDLDGTLLRDDKTVADDTRNAITRLRANNILPVVATGRNVFEIQYVLDQTGINSIVSANGSYVQYGGQKLHAETIPVPLIERFDSFARAQGDVVGWYNNTGFALSGANAATRENYQLLHLTADVDPHWYQHNPVNFMFTFNFDKAKLYQRHFAGQLSLVRNNPRGLDTMLTGVSKRTGIAHFLNQTGLAGLPTYAFGDELNDLEMLSMVDHPVAMGNGNDQDKALAEYVTTTNMNHGIFRGLRHFGLV</sequence>
<keyword evidence="1" id="KW-0378">Hydrolase</keyword>
<evidence type="ECO:0000313" key="2">
    <source>
        <dbReference type="Proteomes" id="UP000051922"/>
    </source>
</evidence>
<dbReference type="OrthoDB" id="9810101at2"/>
<gene>
    <name evidence="1" type="ORF">FC50_GL001386</name>
</gene>
<organism evidence="1 2">
    <name type="scientific">Lacticaseibacillus pantheris DSM 15945 = JCM 12539 = NBRC 106106</name>
    <dbReference type="NCBI Taxonomy" id="1423783"/>
    <lineage>
        <taxon>Bacteria</taxon>
        <taxon>Bacillati</taxon>
        <taxon>Bacillota</taxon>
        <taxon>Bacilli</taxon>
        <taxon>Lactobacillales</taxon>
        <taxon>Lactobacillaceae</taxon>
        <taxon>Lacticaseibacillus</taxon>
    </lineage>
</organism>